<evidence type="ECO:0000256" key="1">
    <source>
        <dbReference type="ARBA" id="ARBA00022723"/>
    </source>
</evidence>
<dbReference type="InterPro" id="IPR001841">
    <property type="entry name" value="Znf_RING"/>
</dbReference>
<protein>
    <recommendedName>
        <fullName evidence="7">RING-type domain-containing protein</fullName>
    </recommendedName>
</protein>
<dbReference type="InterPro" id="IPR017907">
    <property type="entry name" value="Znf_RING_CS"/>
</dbReference>
<dbReference type="PANTHER" id="PTHR25465:SF14">
    <property type="entry name" value="E3 UBIQUITIN-PROTEIN LIGASE TRIM65"/>
    <property type="match status" value="1"/>
</dbReference>
<feature type="coiled-coil region" evidence="5">
    <location>
        <begin position="126"/>
        <end position="191"/>
    </location>
</feature>
<dbReference type="InterPro" id="IPR013083">
    <property type="entry name" value="Znf_RING/FYVE/PHD"/>
</dbReference>
<evidence type="ECO:0000313" key="8">
    <source>
        <dbReference type="EMBL" id="KIM44398.1"/>
    </source>
</evidence>
<dbReference type="STRING" id="686832.A0A0C2Y3G0"/>
<dbReference type="PROSITE" id="PS00518">
    <property type="entry name" value="ZF_RING_1"/>
    <property type="match status" value="1"/>
</dbReference>
<keyword evidence="3" id="KW-0862">Zinc</keyword>
<dbReference type="PANTHER" id="PTHR25465">
    <property type="entry name" value="B-BOX DOMAIN CONTAINING"/>
    <property type="match status" value="1"/>
</dbReference>
<dbReference type="Gene3D" id="3.30.40.10">
    <property type="entry name" value="Zinc/RING finger domain, C3HC4 (zinc finger)"/>
    <property type="match status" value="1"/>
</dbReference>
<feature type="domain" description="RING-type" evidence="7">
    <location>
        <begin position="5"/>
        <end position="49"/>
    </location>
</feature>
<evidence type="ECO:0000256" key="3">
    <source>
        <dbReference type="ARBA" id="ARBA00022833"/>
    </source>
</evidence>
<organism evidence="8 9">
    <name type="scientific">Hebeloma cylindrosporum</name>
    <dbReference type="NCBI Taxonomy" id="76867"/>
    <lineage>
        <taxon>Eukaryota</taxon>
        <taxon>Fungi</taxon>
        <taxon>Dikarya</taxon>
        <taxon>Basidiomycota</taxon>
        <taxon>Agaricomycotina</taxon>
        <taxon>Agaricomycetes</taxon>
        <taxon>Agaricomycetidae</taxon>
        <taxon>Agaricales</taxon>
        <taxon>Agaricineae</taxon>
        <taxon>Hymenogastraceae</taxon>
        <taxon>Hebeloma</taxon>
    </lineage>
</organism>
<dbReference type="SMART" id="SM00184">
    <property type="entry name" value="RING"/>
    <property type="match status" value="1"/>
</dbReference>
<dbReference type="Pfam" id="PF00097">
    <property type="entry name" value="zf-C3HC4"/>
    <property type="match status" value="1"/>
</dbReference>
<gene>
    <name evidence="8" type="ORF">M413DRAFT_442382</name>
</gene>
<keyword evidence="1" id="KW-0479">Metal-binding</keyword>
<dbReference type="OrthoDB" id="6270329at2759"/>
<evidence type="ECO:0000256" key="6">
    <source>
        <dbReference type="SAM" id="MobiDB-lite"/>
    </source>
</evidence>
<keyword evidence="9" id="KW-1185">Reference proteome</keyword>
<dbReference type="InterPro" id="IPR051051">
    <property type="entry name" value="E3_ubiq-ligase_TRIM/RNF"/>
</dbReference>
<reference evidence="8 9" key="1">
    <citation type="submission" date="2014-04" db="EMBL/GenBank/DDBJ databases">
        <authorList>
            <consortium name="DOE Joint Genome Institute"/>
            <person name="Kuo A."/>
            <person name="Gay G."/>
            <person name="Dore J."/>
            <person name="Kohler A."/>
            <person name="Nagy L.G."/>
            <person name="Floudas D."/>
            <person name="Copeland A."/>
            <person name="Barry K.W."/>
            <person name="Cichocki N."/>
            <person name="Veneault-Fourrey C."/>
            <person name="LaButti K."/>
            <person name="Lindquist E.A."/>
            <person name="Lipzen A."/>
            <person name="Lundell T."/>
            <person name="Morin E."/>
            <person name="Murat C."/>
            <person name="Sun H."/>
            <person name="Tunlid A."/>
            <person name="Henrissat B."/>
            <person name="Grigoriev I.V."/>
            <person name="Hibbett D.S."/>
            <person name="Martin F."/>
            <person name="Nordberg H.P."/>
            <person name="Cantor M.N."/>
            <person name="Hua S.X."/>
        </authorList>
    </citation>
    <scope>NUCLEOTIDE SEQUENCE [LARGE SCALE GENOMIC DNA]</scope>
    <source>
        <strain evidence="9">h7</strain>
    </source>
</reference>
<evidence type="ECO:0000256" key="2">
    <source>
        <dbReference type="ARBA" id="ARBA00022771"/>
    </source>
</evidence>
<name>A0A0C2Y3G0_HEBCY</name>
<evidence type="ECO:0000313" key="9">
    <source>
        <dbReference type="Proteomes" id="UP000053424"/>
    </source>
</evidence>
<evidence type="ECO:0000256" key="5">
    <source>
        <dbReference type="SAM" id="Coils"/>
    </source>
</evidence>
<dbReference type="HOGENOM" id="CLU_1019594_0_0_1"/>
<feature type="region of interest" description="Disordered" evidence="6">
    <location>
        <begin position="227"/>
        <end position="255"/>
    </location>
</feature>
<dbReference type="AlphaFoldDB" id="A0A0C2Y3G0"/>
<dbReference type="GO" id="GO:0008270">
    <property type="term" value="F:zinc ion binding"/>
    <property type="evidence" value="ECO:0007669"/>
    <property type="project" value="UniProtKB-KW"/>
</dbReference>
<dbReference type="SUPFAM" id="SSF57850">
    <property type="entry name" value="RING/U-box"/>
    <property type="match status" value="1"/>
</dbReference>
<dbReference type="Proteomes" id="UP000053424">
    <property type="component" value="Unassembled WGS sequence"/>
</dbReference>
<evidence type="ECO:0000259" key="7">
    <source>
        <dbReference type="PROSITE" id="PS50089"/>
    </source>
</evidence>
<proteinExistence type="predicted"/>
<accession>A0A0C2Y3G0</accession>
<dbReference type="InterPro" id="IPR018957">
    <property type="entry name" value="Znf_C3HC4_RING-type"/>
</dbReference>
<keyword evidence="2 4" id="KW-0863">Zinc-finger</keyword>
<reference evidence="9" key="2">
    <citation type="submission" date="2015-01" db="EMBL/GenBank/DDBJ databases">
        <title>Evolutionary Origins and Diversification of the Mycorrhizal Mutualists.</title>
        <authorList>
            <consortium name="DOE Joint Genome Institute"/>
            <consortium name="Mycorrhizal Genomics Consortium"/>
            <person name="Kohler A."/>
            <person name="Kuo A."/>
            <person name="Nagy L.G."/>
            <person name="Floudas D."/>
            <person name="Copeland A."/>
            <person name="Barry K.W."/>
            <person name="Cichocki N."/>
            <person name="Veneault-Fourrey C."/>
            <person name="LaButti K."/>
            <person name="Lindquist E.A."/>
            <person name="Lipzen A."/>
            <person name="Lundell T."/>
            <person name="Morin E."/>
            <person name="Murat C."/>
            <person name="Riley R."/>
            <person name="Ohm R."/>
            <person name="Sun H."/>
            <person name="Tunlid A."/>
            <person name="Henrissat B."/>
            <person name="Grigoriev I.V."/>
            <person name="Hibbett D.S."/>
            <person name="Martin F."/>
        </authorList>
    </citation>
    <scope>NUCLEOTIDE SEQUENCE [LARGE SCALE GENOMIC DNA]</scope>
    <source>
        <strain evidence="9">h7</strain>
    </source>
</reference>
<keyword evidence="5" id="KW-0175">Coiled coil</keyword>
<dbReference type="PROSITE" id="PS50089">
    <property type="entry name" value="ZF_RING_2"/>
    <property type="match status" value="1"/>
</dbReference>
<dbReference type="EMBL" id="KN831773">
    <property type="protein sequence ID" value="KIM44398.1"/>
    <property type="molecule type" value="Genomic_DNA"/>
</dbReference>
<evidence type="ECO:0000256" key="4">
    <source>
        <dbReference type="PROSITE-ProRule" id="PRU00175"/>
    </source>
</evidence>
<sequence>MTLQCSICLSTFKDPVCLPCGHLYCKKCLTDHVNVPANQGLTSNCPDCRATFNIVIPDLSYLPAKYHPFISHAVRRVYIDTSAYTALQKKVRHAEKRLESKNWSEEALLKKCEGLAAARDAHAQGEAEAKQEIIDLEIRIEELDLVQDRCEELEREKVKLQRRSARLSAENQKLKERIEELESKDREVYSLWQEEEGIPYTPRHRSPSFALPDSILTNVYSRPIRPLPSRRRVRVESDSPPPNYTQNQKRARHYA</sequence>